<proteinExistence type="predicted"/>
<dbReference type="Pfam" id="PF12612">
    <property type="entry name" value="TFCD_C"/>
    <property type="match status" value="1"/>
</dbReference>
<dbReference type="PROSITE" id="PS50077">
    <property type="entry name" value="HEAT_REPEAT"/>
    <property type="match status" value="1"/>
</dbReference>
<dbReference type="InterPro" id="IPR021133">
    <property type="entry name" value="HEAT_type_2"/>
</dbReference>
<comment type="caution">
    <text evidence="6">The sequence shown here is derived from an EMBL/GenBank/DDBJ whole genome shotgun (WGS) entry which is preliminary data.</text>
</comment>
<evidence type="ECO:0000313" key="6">
    <source>
        <dbReference type="EMBL" id="KAK6140999.1"/>
    </source>
</evidence>
<dbReference type="InterPro" id="IPR016024">
    <property type="entry name" value="ARM-type_fold"/>
</dbReference>
<organism evidence="6 7">
    <name type="scientific">Rehmannia glutinosa</name>
    <name type="common">Chinese foxglove</name>
    <dbReference type="NCBI Taxonomy" id="99300"/>
    <lineage>
        <taxon>Eukaryota</taxon>
        <taxon>Viridiplantae</taxon>
        <taxon>Streptophyta</taxon>
        <taxon>Embryophyta</taxon>
        <taxon>Tracheophyta</taxon>
        <taxon>Spermatophyta</taxon>
        <taxon>Magnoliopsida</taxon>
        <taxon>eudicotyledons</taxon>
        <taxon>Gunneridae</taxon>
        <taxon>Pentapetalae</taxon>
        <taxon>asterids</taxon>
        <taxon>lamiids</taxon>
        <taxon>Lamiales</taxon>
        <taxon>Orobanchaceae</taxon>
        <taxon>Rehmannieae</taxon>
        <taxon>Rehmannia</taxon>
    </lineage>
</organism>
<evidence type="ECO:0000256" key="2">
    <source>
        <dbReference type="PROSITE-ProRule" id="PRU00103"/>
    </source>
</evidence>
<protein>
    <recommendedName>
        <fullName evidence="8">Tubulin-specific chaperone D</fullName>
    </recommendedName>
</protein>
<dbReference type="Gene3D" id="1.25.10.10">
    <property type="entry name" value="Leucine-rich Repeat Variant"/>
    <property type="match status" value="2"/>
</dbReference>
<evidence type="ECO:0000259" key="4">
    <source>
        <dbReference type="Pfam" id="PF12612"/>
    </source>
</evidence>
<feature type="domain" description="Tubulin-folding cofactor D C-terminal" evidence="4">
    <location>
        <begin position="1008"/>
        <end position="1194"/>
    </location>
</feature>
<feature type="domain" description="Tubulin-folding cofactor D ARM repeats" evidence="5">
    <location>
        <begin position="314"/>
        <end position="561"/>
    </location>
</feature>
<dbReference type="InterPro" id="IPR011989">
    <property type="entry name" value="ARM-like"/>
</dbReference>
<dbReference type="SUPFAM" id="SSF48371">
    <property type="entry name" value="ARM repeat"/>
    <property type="match status" value="1"/>
</dbReference>
<dbReference type="InterPro" id="IPR022577">
    <property type="entry name" value="TBCD_C"/>
</dbReference>
<dbReference type="EMBL" id="JABTTQ020000202">
    <property type="protein sequence ID" value="KAK6140999.1"/>
    <property type="molecule type" value="Genomic_DNA"/>
</dbReference>
<dbReference type="InterPro" id="IPR058033">
    <property type="entry name" value="ARM_TBCD_2nd"/>
</dbReference>
<accession>A0ABR0W3U8</accession>
<dbReference type="PANTHER" id="PTHR12658">
    <property type="entry name" value="BETA-TUBULIN COFACTOR D"/>
    <property type="match status" value="1"/>
</dbReference>
<evidence type="ECO:0000256" key="3">
    <source>
        <dbReference type="SAM" id="MobiDB-lite"/>
    </source>
</evidence>
<dbReference type="Proteomes" id="UP001318860">
    <property type="component" value="Unassembled WGS sequence"/>
</dbReference>
<dbReference type="InterPro" id="IPR033162">
    <property type="entry name" value="TBCD"/>
</dbReference>
<feature type="repeat" description="HEAT" evidence="2">
    <location>
        <begin position="394"/>
        <end position="431"/>
    </location>
</feature>
<dbReference type="Pfam" id="PF23579">
    <property type="entry name" value="ARM_TBCD"/>
    <property type="match status" value="1"/>
</dbReference>
<name>A0ABR0W3U8_REHGL</name>
<gene>
    <name evidence="6" type="ORF">DH2020_025266</name>
</gene>
<reference evidence="6 7" key="1">
    <citation type="journal article" date="2021" name="Comput. Struct. Biotechnol. J.">
        <title>De novo genome assembly of the potent medicinal plant Rehmannia glutinosa using nanopore technology.</title>
        <authorList>
            <person name="Ma L."/>
            <person name="Dong C."/>
            <person name="Song C."/>
            <person name="Wang X."/>
            <person name="Zheng X."/>
            <person name="Niu Y."/>
            <person name="Chen S."/>
            <person name="Feng W."/>
        </authorList>
    </citation>
    <scope>NUCLEOTIDE SEQUENCE [LARGE SCALE GENOMIC DNA]</scope>
    <source>
        <strain evidence="6">DH-2019</strain>
    </source>
</reference>
<evidence type="ECO:0000259" key="5">
    <source>
        <dbReference type="Pfam" id="PF25767"/>
    </source>
</evidence>
<keyword evidence="7" id="KW-1185">Reference proteome</keyword>
<feature type="region of interest" description="Disordered" evidence="3">
    <location>
        <begin position="1"/>
        <end position="23"/>
    </location>
</feature>
<evidence type="ECO:0000256" key="1">
    <source>
        <dbReference type="ARBA" id="ARBA00023186"/>
    </source>
</evidence>
<dbReference type="PANTHER" id="PTHR12658:SF0">
    <property type="entry name" value="TUBULIN-SPECIFIC CHAPERONE D"/>
    <property type="match status" value="1"/>
</dbReference>
<keyword evidence="1" id="KW-0143">Chaperone</keyword>
<evidence type="ECO:0000313" key="7">
    <source>
        <dbReference type="Proteomes" id="UP001318860"/>
    </source>
</evidence>
<sequence length="1326" mass="147266">MEMEEASVLSSLPGGGEEDDEHDSKERVLQRYFLQEWKLVKSLLDVIVSARRVSDLSAVHKIRSIMDKYQEQGQLIEPYLESIVSPLMAVVRSRTTELGSESDEILEVIKPICIIIYSLVTVCGYKSVIKFFPHQVSDLELAVSLLEKCHNTNTATSLRQESTGEMETKCIILLWLSILVLIPFDISSVDTSIANSNYGGRDEPPPLVVRILESCKDYLSTAGPMRTIAGLLLSKLLTRPDMLKAFTSFIDWTHEILSSVEDNVIDHFRLLGAVEALAAIFKIGSTSVLLNVVPVLWDDTSVLIKARIASRSSLLRKYLVKLTQRIGLTCLPHRSATWRYVGRTNTLGENISLNVTSDCNQLNHSVNMISCNSPQEKSCLEEEDIDVPDIIEDIIELLLSGLRDTDTVVRWSAAKGIGRITSRLTYSLSDEVLSSVLELFSPGEGDGSWHGGCLALAELARRGLLLPISFPKVIPVIIKALHYDIRRGPHSVGSHVRDAAAYVCWAFGRAYYHRDMKDVLKELAPHLLTVACYDREVNCRRAAAAAFQENVGRQGNFPHGIDIVNTADYFALSSRVNSYLHVAVHIAQYDGYLHQFVDVLLHSKICHWDKGLRELAATALSSLVKFDPEYFANVILEKLAPCTLLSDLCMRHGAVLATGEVVLALHMHNYVLSTAVIDVAGDDRGWSHEYKEYLRLKAVQQATSSATIAHTNNSTVCFSHSTPMGWVLDSGASDHVTDKQRVAAGIVPAIEKARLYRGKGGEIMRSAVSRFIECISRAQVSLTEKTKRSLLDTLNENLKHPNSHIQNAAVEALKHYIPAYLVSMENKGVNGLMSRYLEQLTDANVAARRGSALALGALPIEFLAKGWKSVLTKLCFSCEIEDNPDDRDAEARVNAVKGLVSVCETLTEAGKFSTFFSGEDGHALFLFIRNEVMRSLFKALDDYSTDNRGDVGSWVREAAMDGLERCTYILCKRDFTNQEKVSALELKKSDSSSDDQISPYFDTSLANELVGGIVKQAVEKMDKIRESAARILQRILYNKTTFVPHIPQREIVEHIIPDEADFKWGVPTVSYPRFVQLLQVGCYSKYVVSGLVISIGGLQDSLAKASLSALLDYLRATVTKGHDDSRVCSLSMDILWVLQKYRRCDRVIIPTLKTIETLFREMLLLNMEAQTPVFCAGVLDSLATELKGTKDFSKLKTGIAILGYIASISEPINTRAFSHLLTFLAHRYAKIRKFAADEVLTVLQVNGTLMAEDKLNEATEIIAQTSWADDAEESKRRRLQLFEMAGLGNSQTVNGNRIESENVDKRKLEIADENASYSSLVGSAGF</sequence>
<dbReference type="Pfam" id="PF25767">
    <property type="entry name" value="ARM_TBCD_2nd"/>
    <property type="match status" value="1"/>
</dbReference>
<evidence type="ECO:0008006" key="8">
    <source>
        <dbReference type="Google" id="ProtNLM"/>
    </source>
</evidence>